<evidence type="ECO:0000259" key="2">
    <source>
        <dbReference type="Pfam" id="PF02668"/>
    </source>
</evidence>
<evidence type="ECO:0000256" key="1">
    <source>
        <dbReference type="ARBA" id="ARBA00023002"/>
    </source>
</evidence>
<keyword evidence="1" id="KW-0560">Oxidoreductase</keyword>
<protein>
    <recommendedName>
        <fullName evidence="2">TauD/TfdA-like domain-containing protein</fullName>
    </recommendedName>
</protein>
<dbReference type="InterPro" id="IPR042098">
    <property type="entry name" value="TauD-like_sf"/>
</dbReference>
<evidence type="ECO:0000313" key="3">
    <source>
        <dbReference type="EMBL" id="SVA14194.1"/>
    </source>
</evidence>
<proteinExistence type="predicted"/>
<organism evidence="3">
    <name type="scientific">marine metagenome</name>
    <dbReference type="NCBI Taxonomy" id="408172"/>
    <lineage>
        <taxon>unclassified sequences</taxon>
        <taxon>metagenomes</taxon>
        <taxon>ecological metagenomes</taxon>
    </lineage>
</organism>
<accession>A0A381TEM0</accession>
<dbReference type="GO" id="GO:0016491">
    <property type="term" value="F:oxidoreductase activity"/>
    <property type="evidence" value="ECO:0007669"/>
    <property type="project" value="UniProtKB-KW"/>
</dbReference>
<feature type="domain" description="TauD/TfdA-like" evidence="2">
    <location>
        <begin position="101"/>
        <end position="283"/>
    </location>
</feature>
<dbReference type="AlphaFoldDB" id="A0A381TEM0"/>
<dbReference type="InterPro" id="IPR003819">
    <property type="entry name" value="TauD/TfdA-like"/>
</dbReference>
<name>A0A381TEM0_9ZZZZ</name>
<dbReference type="EMBL" id="UINC01004420">
    <property type="protein sequence ID" value="SVA14194.1"/>
    <property type="molecule type" value="Genomic_DNA"/>
</dbReference>
<reference evidence="3" key="1">
    <citation type="submission" date="2018-05" db="EMBL/GenBank/DDBJ databases">
        <authorList>
            <person name="Lanie J.A."/>
            <person name="Ng W.-L."/>
            <person name="Kazmierczak K.M."/>
            <person name="Andrzejewski T.M."/>
            <person name="Davidsen T.M."/>
            <person name="Wayne K.J."/>
            <person name="Tettelin H."/>
            <person name="Glass J.I."/>
            <person name="Rusch D."/>
            <person name="Podicherti R."/>
            <person name="Tsui H.-C.T."/>
            <person name="Winkler M.E."/>
        </authorList>
    </citation>
    <scope>NUCLEOTIDE SEQUENCE</scope>
</reference>
<dbReference type="SUPFAM" id="SSF51197">
    <property type="entry name" value="Clavaminate synthase-like"/>
    <property type="match status" value="1"/>
</dbReference>
<gene>
    <name evidence="3" type="ORF">METZ01_LOCUS67048</name>
</gene>
<dbReference type="Gene3D" id="3.60.130.10">
    <property type="entry name" value="Clavaminate synthase-like"/>
    <property type="match status" value="1"/>
</dbReference>
<dbReference type="Pfam" id="PF02668">
    <property type="entry name" value="TauD"/>
    <property type="match status" value="1"/>
</dbReference>
<sequence>MDINPFDLEDNETYWRWRESKLKDYPTKFDNLLVEVNNPRKLRQREFDALQQRCRKANMAVYVGRTGDDPDPEIPFAIARQFGVSGLNKNWLADENALSSLTVRENGVRQHYIPYTNQAINWHTDGYYNSPEKQIRSMMLHSVQKAGSGGENSLFDHEIVYILLREADPEHIRILMRPDALSIPPRLGEYGEVARKTETGPVFSLSAAGDLHMRYTIRKKNVVWADNPETKSAVKLLNQILTGDSDFVFQILLEPGMGLISNNVLHNRNAFVDNKNKSRHFFRSRYFERLRGTGVSEVYFSL</sequence>